<reference evidence="6 7" key="1">
    <citation type="submission" date="2019-06" db="EMBL/GenBank/DDBJ databases">
        <title>A chromosome-scale genome assembly of the European perch, Perca fluviatilis.</title>
        <authorList>
            <person name="Roques C."/>
            <person name="Zahm M."/>
            <person name="Cabau C."/>
            <person name="Klopp C."/>
            <person name="Bouchez O."/>
            <person name="Donnadieu C."/>
            <person name="Kuhl H."/>
            <person name="Gislard M."/>
            <person name="Guendouz S."/>
            <person name="Journot L."/>
            <person name="Haffray P."/>
            <person name="Bestin A."/>
            <person name="Morvezen R."/>
            <person name="Feron R."/>
            <person name="Wen M."/>
            <person name="Jouanno E."/>
            <person name="Herpin A."/>
            <person name="Schartl M."/>
            <person name="Postlethwait J."/>
            <person name="Schaerlinger B."/>
            <person name="Chardard D."/>
            <person name="Lecocq T."/>
            <person name="Poncet C."/>
            <person name="Jaffrelo L."/>
            <person name="Lampietro C."/>
            <person name="Guiguen Y."/>
        </authorList>
    </citation>
    <scope>NUCLEOTIDE SEQUENCE [LARGE SCALE GENOMIC DNA]</scope>
    <source>
        <tissue evidence="6">Blood</tissue>
    </source>
</reference>
<feature type="compositionally biased region" description="Polar residues" evidence="4">
    <location>
        <begin position="530"/>
        <end position="548"/>
    </location>
</feature>
<dbReference type="GO" id="GO:0048029">
    <property type="term" value="F:monosaccharide binding"/>
    <property type="evidence" value="ECO:0007669"/>
    <property type="project" value="TreeGrafter"/>
</dbReference>
<dbReference type="OrthoDB" id="301415at2759"/>
<organism evidence="6 7">
    <name type="scientific">Perca fluviatilis</name>
    <name type="common">European perch</name>
    <dbReference type="NCBI Taxonomy" id="8168"/>
    <lineage>
        <taxon>Eukaryota</taxon>
        <taxon>Metazoa</taxon>
        <taxon>Chordata</taxon>
        <taxon>Craniata</taxon>
        <taxon>Vertebrata</taxon>
        <taxon>Euteleostomi</taxon>
        <taxon>Actinopterygii</taxon>
        <taxon>Neopterygii</taxon>
        <taxon>Teleostei</taxon>
        <taxon>Neoteleostei</taxon>
        <taxon>Acanthomorphata</taxon>
        <taxon>Eupercaria</taxon>
        <taxon>Perciformes</taxon>
        <taxon>Percoidei</taxon>
        <taxon>Percidae</taxon>
        <taxon>Percinae</taxon>
        <taxon>Perca</taxon>
    </lineage>
</organism>
<dbReference type="Pfam" id="PF02816">
    <property type="entry name" value="Alpha_kinase"/>
    <property type="match status" value="1"/>
</dbReference>
<evidence type="ECO:0000259" key="5">
    <source>
        <dbReference type="PROSITE" id="PS51158"/>
    </source>
</evidence>
<dbReference type="PROSITE" id="PS51158">
    <property type="entry name" value="ALPHA_KINASE"/>
    <property type="match status" value="1"/>
</dbReference>
<keyword evidence="1" id="KW-0723">Serine/threonine-protein kinase</keyword>
<dbReference type="SUPFAM" id="SSF56112">
    <property type="entry name" value="Protein kinase-like (PK-like)"/>
    <property type="match status" value="1"/>
</dbReference>
<feature type="compositionally biased region" description="Low complexity" evidence="4">
    <location>
        <begin position="800"/>
        <end position="810"/>
    </location>
</feature>
<accession>A0A6A5DXM8</accession>
<evidence type="ECO:0000256" key="2">
    <source>
        <dbReference type="ARBA" id="ARBA00022679"/>
    </source>
</evidence>
<dbReference type="PANTHER" id="PTHR46747:SF1">
    <property type="entry name" value="ALPHA-PROTEIN KINASE 1"/>
    <property type="match status" value="1"/>
</dbReference>
<dbReference type="AlphaFoldDB" id="A0A6A5DXM8"/>
<feature type="compositionally biased region" description="Low complexity" evidence="4">
    <location>
        <begin position="549"/>
        <end position="568"/>
    </location>
</feature>
<feature type="compositionally biased region" description="Polar residues" evidence="4">
    <location>
        <begin position="817"/>
        <end position="827"/>
    </location>
</feature>
<dbReference type="InterPro" id="IPR011009">
    <property type="entry name" value="Kinase-like_dom_sf"/>
</dbReference>
<feature type="region of interest" description="Disordered" evidence="4">
    <location>
        <begin position="783"/>
        <end position="827"/>
    </location>
</feature>
<dbReference type="InterPro" id="IPR043529">
    <property type="entry name" value="ALPK1"/>
</dbReference>
<dbReference type="SMART" id="SM00811">
    <property type="entry name" value="Alpha_kinase"/>
    <property type="match status" value="1"/>
</dbReference>
<dbReference type="GO" id="GO:0005524">
    <property type="term" value="F:ATP binding"/>
    <property type="evidence" value="ECO:0007669"/>
    <property type="project" value="InterPro"/>
</dbReference>
<gene>
    <name evidence="6" type="ORF">PFLUV_G00163410</name>
</gene>
<keyword evidence="3" id="KW-0418">Kinase</keyword>
<sequence length="1133" mass="124246">MDSQEVGGLLDECLGAVAAAQRSTQSTEAERHNYWSCSDLLCAELASLLQEAMEMKWPFVPEKWQYKESLNAKDKTNLSDLIIKHLSPLLALLKASIAAQEARTALAVVFLVDRFLYWTDESRRLLKIAKLLHRRHPDTPVAPQLVIRQARVYVNSGKLQKAEYILSSLINNNGATGCWVYRSESDRALVQAVSVQVRGMILQKLGLWLEAAQLIWASLVGYYTLPQPDKKGIGTSLGILANILVSMNDEDFHAFRTNPDIDLSLLGDRSHRLLSAAQAAKMAVVYSQYTSLYVLTNVVTQGTCLLSYSFSVECPASERQSFLLQASEAFAIGLLTKAEGELVTSQQELHTFLKAAYSLTVAHKWLGTPQEVVAQATRACQKALANFYDYCNADTQDKDGLCAEIMHLVGQVKLLLRVEPFLNSDKGSFIPDSYGNIKDTLVNFTLEDFAKVMKRFQKYHASLCKTTNASCKGTKDDIDETRLCITALGTTIGTLYTECSTEACKVAPKGEEPQERGSCSPAVHPPQKSDLCTTLGSTDNLGSSWQNFSLSSSGSPRPSSSGFTGSSGVEREAKARNQSCLTSEVNDDRSDSVLQSADGNKKRGSHGCNSGVGSQTALRSAIPASSSSNGSADSDKFEVIQAGIETLDTDEDWMTEVGLAPKQSAAEGAVQSLSQLALRTSSSSLSGSFSSQSSWEKLSADLNSPTNGKPQPSSVSKAGSVQSGKSAESDGSFFLLETLDSKSSDSAHDPMHKNHTSGWEFRPLESLNVDPNINREVDSISVKPATSATPHPNLPEQCASTETSTESSFEMLDEHQSGPQHSDVTTSEKVNVPQIKNPLCYSCLKHSAVTSVVPESQYLLSQQDFQALLAGVCHECLLKRLHSDKTQFKLKTHRTAYSALHLKFSKATGLWTARETCAYIGELMGMQGKQRAAIWVQFLHQEERLSSYVGKDYLKPKEIQFHLKDVERQMTAQYYVTEFNKSLYDKEVMAQIFFIPSEALLILDGNEIAGCVTVEPYMLGDFVKLTNNTGKKDKSFQATEYGLAFGHFTYLLSECQEVVVDLQGWVTANGKGLTYLTDPQIHSTKTPKGPSNFAARGLRYFLEEQHGPECNGICQLLTLPPVVTQPHVLPQKL</sequence>
<dbReference type="Proteomes" id="UP000465112">
    <property type="component" value="Chromosome 14"/>
</dbReference>
<feature type="compositionally biased region" description="Polar residues" evidence="4">
    <location>
        <begin position="701"/>
        <end position="726"/>
    </location>
</feature>
<dbReference type="EMBL" id="VHII01000014">
    <property type="protein sequence ID" value="KAF1380407.1"/>
    <property type="molecule type" value="Genomic_DNA"/>
</dbReference>
<keyword evidence="2" id="KW-0808">Transferase</keyword>
<comment type="caution">
    <text evidence="6">The sequence shown here is derived from an EMBL/GenBank/DDBJ whole genome shotgun (WGS) entry which is preliminary data.</text>
</comment>
<dbReference type="GO" id="GO:0045087">
    <property type="term" value="P:innate immune response"/>
    <property type="evidence" value="ECO:0007669"/>
    <property type="project" value="TreeGrafter"/>
</dbReference>
<dbReference type="CDD" id="cd16969">
    <property type="entry name" value="Alpha_kinase_ALPK1"/>
    <property type="match status" value="1"/>
</dbReference>
<proteinExistence type="predicted"/>
<dbReference type="GO" id="GO:0005929">
    <property type="term" value="C:cilium"/>
    <property type="evidence" value="ECO:0007669"/>
    <property type="project" value="TreeGrafter"/>
</dbReference>
<dbReference type="InterPro" id="IPR004166">
    <property type="entry name" value="a-kinase_dom"/>
</dbReference>
<evidence type="ECO:0000256" key="4">
    <source>
        <dbReference type="SAM" id="MobiDB-lite"/>
    </source>
</evidence>
<evidence type="ECO:0000313" key="6">
    <source>
        <dbReference type="EMBL" id="KAF1380407.1"/>
    </source>
</evidence>
<evidence type="ECO:0000256" key="1">
    <source>
        <dbReference type="ARBA" id="ARBA00022527"/>
    </source>
</evidence>
<protein>
    <recommendedName>
        <fullName evidence="5">Alpha-type protein kinase domain-containing protein</fullName>
    </recommendedName>
</protein>
<feature type="domain" description="Alpha-type protein kinase" evidence="5">
    <location>
        <begin position="903"/>
        <end position="1122"/>
    </location>
</feature>
<evidence type="ECO:0000256" key="3">
    <source>
        <dbReference type="ARBA" id="ARBA00022777"/>
    </source>
</evidence>
<dbReference type="GO" id="GO:0004674">
    <property type="term" value="F:protein serine/threonine kinase activity"/>
    <property type="evidence" value="ECO:0007669"/>
    <property type="project" value="UniProtKB-KW"/>
</dbReference>
<name>A0A6A5DXM8_PERFL</name>
<dbReference type="GO" id="GO:0002753">
    <property type="term" value="P:cytoplasmic pattern recognition receptor signaling pathway"/>
    <property type="evidence" value="ECO:0007669"/>
    <property type="project" value="TreeGrafter"/>
</dbReference>
<evidence type="ECO:0000313" key="7">
    <source>
        <dbReference type="Proteomes" id="UP000465112"/>
    </source>
</evidence>
<dbReference type="Gene3D" id="3.20.200.10">
    <property type="entry name" value="MHCK/EF2 kinase"/>
    <property type="match status" value="1"/>
</dbReference>
<feature type="region of interest" description="Disordered" evidence="4">
    <location>
        <begin position="510"/>
        <end position="614"/>
    </location>
</feature>
<feature type="region of interest" description="Disordered" evidence="4">
    <location>
        <begin position="699"/>
        <end position="727"/>
    </location>
</feature>
<dbReference type="PANTHER" id="PTHR46747">
    <property type="entry name" value="ALPHA-PROTEIN KINASE 1"/>
    <property type="match status" value="1"/>
</dbReference>
<keyword evidence="7" id="KW-1185">Reference proteome</keyword>